<dbReference type="Proteomes" id="UP000011116">
    <property type="component" value="Chromosome 3H"/>
</dbReference>
<gene>
    <name evidence="4" type="primary">LOC123439301</name>
</gene>
<feature type="compositionally biased region" description="Basic and acidic residues" evidence="1">
    <location>
        <begin position="641"/>
        <end position="650"/>
    </location>
</feature>
<evidence type="ECO:0000256" key="1">
    <source>
        <dbReference type="SAM" id="MobiDB-lite"/>
    </source>
</evidence>
<reference evidence="4" key="3">
    <citation type="submission" date="2022-01" db="UniProtKB">
        <authorList>
            <consortium name="EnsemblPlants"/>
        </authorList>
    </citation>
    <scope>IDENTIFICATION</scope>
    <source>
        <strain evidence="4">subsp. vulgare</strain>
    </source>
</reference>
<dbReference type="OrthoDB" id="597802at2759"/>
<feature type="region of interest" description="Disordered" evidence="1">
    <location>
        <begin position="609"/>
        <end position="650"/>
    </location>
</feature>
<dbReference type="Pfam" id="PF25306">
    <property type="entry name" value="DUF7880"/>
    <property type="match status" value="1"/>
</dbReference>
<accession>A0A8I6WYM2</accession>
<dbReference type="RefSeq" id="XP_044971974.1">
    <property type="nucleotide sequence ID" value="XM_045116039.1"/>
</dbReference>
<sequence>MSPLPPLSFHPSALVGAKAAGAASGFPEWAFLCEEPRFSERRNETTARCRTSEGQAVEVSFWLVDPPGVSYFTFNCPGLDPSVFHEKNPPSLVCAEAAFVLFTLSFGGSIHHFVYTAAPAGKQSLQLLPDLDPDSTLFRRSGFGLLPLADGRQHYAVVYIDRDCFARDFDWWFHAHVYSSETRAWSRHRLSLRHLSQSDKLMCCRHGLSRQVIVAGSLGWVDLMRGILLLCNLLDGNPVIKFIPFPESRVSFLDDDGHPEYAPQYFCNVACYNDVIKFIEVEFDDPAVRTSGQGWRATVWNRKISSDKWEICSRVDVADISVDQSFAAVLPGLWCDETQKLDLKKLILYIPLPSRRDDHLFYMMAKVNVDDDTAWAIAVDMERAAVEAIAPFSLGRYKYHLAMYCACDFPKYLNMTPGADNDNPADKCSKRMTAARLSAKQCVVQVLRTLDWLQELDQCLEIERSTDSTYRLLLQFSPVSSLRSSIRPMVKHASYNGQREAAWKAVDFCLRALGDFDLALHGSPSEPSASVEVMRSKISDVIQALDNIMQILPSTLIRKERMLGDASDQRRSKATSETCEKPIETKNTFRGWLQVIFKPIHQERYQHRRRWRKASREQRAVVDTNDTHDKWQQGKFKHGNSRREKAIGRG</sequence>
<keyword evidence="5" id="KW-1185">Reference proteome</keyword>
<reference evidence="4" key="2">
    <citation type="submission" date="2020-10" db="EMBL/GenBank/DDBJ databases">
        <authorList>
            <person name="Scholz U."/>
            <person name="Mascher M."/>
            <person name="Fiebig A."/>
        </authorList>
    </citation>
    <scope>NUCLEOTIDE SEQUENCE [LARGE SCALE GENOMIC DNA]</scope>
    <source>
        <strain evidence="4">cv. Morex</strain>
    </source>
</reference>
<dbReference type="PANTHER" id="PTHR33074:SF136">
    <property type="entry name" value="DUF1618 DOMAIN-CONTAINING PROTEIN"/>
    <property type="match status" value="1"/>
</dbReference>
<dbReference type="Gramene" id="HORVU.MOREX.r3.3HG0228370.1">
    <property type="protein sequence ID" value="HORVU.MOREX.r3.3HG0228370.1"/>
    <property type="gene ID" value="HORVU.MOREX.r3.3HG0228370"/>
</dbReference>
<evidence type="ECO:0000259" key="3">
    <source>
        <dbReference type="Pfam" id="PF25306"/>
    </source>
</evidence>
<dbReference type="InterPro" id="IPR011676">
    <property type="entry name" value="DUF1618"/>
</dbReference>
<dbReference type="AlphaFoldDB" id="A0A8I6WYM2"/>
<name>A0A8I6WYM2_HORVV</name>
<evidence type="ECO:0000313" key="5">
    <source>
        <dbReference type="Proteomes" id="UP000011116"/>
    </source>
</evidence>
<dbReference type="SMR" id="A0A8I6WYM2"/>
<dbReference type="Pfam" id="PF07762">
    <property type="entry name" value="DUF1618"/>
    <property type="match status" value="1"/>
</dbReference>
<reference evidence="5" key="1">
    <citation type="journal article" date="2012" name="Nature">
        <title>A physical, genetic and functional sequence assembly of the barley genome.</title>
        <authorList>
            <consortium name="The International Barley Genome Sequencing Consortium"/>
            <person name="Mayer K.F."/>
            <person name="Waugh R."/>
            <person name="Brown J.W."/>
            <person name="Schulman A."/>
            <person name="Langridge P."/>
            <person name="Platzer M."/>
            <person name="Fincher G.B."/>
            <person name="Muehlbauer G.J."/>
            <person name="Sato K."/>
            <person name="Close T.J."/>
            <person name="Wise R.P."/>
            <person name="Stein N."/>
        </authorList>
    </citation>
    <scope>NUCLEOTIDE SEQUENCE [LARGE SCALE GENOMIC DNA]</scope>
    <source>
        <strain evidence="5">cv. Morex</strain>
    </source>
</reference>
<dbReference type="KEGG" id="hvg:123439301"/>
<dbReference type="EnsemblPlants" id="HORVU.MOREX.r3.3HG0228370.1">
    <property type="protein sequence ID" value="HORVU.MOREX.r3.3HG0228370.1"/>
    <property type="gene ID" value="HORVU.MOREX.r3.3HG0228370"/>
</dbReference>
<feature type="compositionally biased region" description="Basic and acidic residues" evidence="1">
    <location>
        <begin position="614"/>
        <end position="632"/>
    </location>
</feature>
<evidence type="ECO:0000259" key="2">
    <source>
        <dbReference type="Pfam" id="PF07762"/>
    </source>
</evidence>
<evidence type="ECO:0008006" key="6">
    <source>
        <dbReference type="Google" id="ProtNLM"/>
    </source>
</evidence>
<protein>
    <recommendedName>
        <fullName evidence="6">DUF1618 domain-containing protein</fullName>
    </recommendedName>
</protein>
<proteinExistence type="predicted"/>
<evidence type="ECO:0000313" key="4">
    <source>
        <dbReference type="EnsemblPlants" id="HORVU.MOREX.r3.3HG0228370.1"/>
    </source>
</evidence>
<dbReference type="InterPro" id="IPR057202">
    <property type="entry name" value="DUF7880"/>
</dbReference>
<feature type="domain" description="DUF1618" evidence="2">
    <location>
        <begin position="220"/>
        <end position="361"/>
    </location>
</feature>
<dbReference type="GeneID" id="123439301"/>
<organism evidence="4 5">
    <name type="scientific">Hordeum vulgare subsp. vulgare</name>
    <name type="common">Domesticated barley</name>
    <dbReference type="NCBI Taxonomy" id="112509"/>
    <lineage>
        <taxon>Eukaryota</taxon>
        <taxon>Viridiplantae</taxon>
        <taxon>Streptophyta</taxon>
        <taxon>Embryophyta</taxon>
        <taxon>Tracheophyta</taxon>
        <taxon>Spermatophyta</taxon>
        <taxon>Magnoliopsida</taxon>
        <taxon>Liliopsida</taxon>
        <taxon>Poales</taxon>
        <taxon>Poaceae</taxon>
        <taxon>BOP clade</taxon>
        <taxon>Pooideae</taxon>
        <taxon>Triticodae</taxon>
        <taxon>Triticeae</taxon>
        <taxon>Hordeinae</taxon>
        <taxon>Hordeum</taxon>
    </lineage>
</organism>
<dbReference type="PANTHER" id="PTHR33074">
    <property type="entry name" value="EXPRESSED PROTEIN-RELATED"/>
    <property type="match status" value="1"/>
</dbReference>
<feature type="domain" description="DUF7880" evidence="3">
    <location>
        <begin position="439"/>
        <end position="561"/>
    </location>
</feature>